<evidence type="ECO:0000313" key="1">
    <source>
        <dbReference type="EMBL" id="KAL0413734.1"/>
    </source>
</evidence>
<protein>
    <submittedName>
        <fullName evidence="1">Uncharacterized protein</fullName>
    </submittedName>
</protein>
<dbReference type="AlphaFoldDB" id="A0AAW2UA48"/>
<name>A0AAW2UA48_SESRA</name>
<dbReference type="EMBL" id="JACGWJ010000006">
    <property type="protein sequence ID" value="KAL0413734.1"/>
    <property type="molecule type" value="Genomic_DNA"/>
</dbReference>
<proteinExistence type="predicted"/>
<reference evidence="1" key="2">
    <citation type="journal article" date="2024" name="Plant">
        <title>Genomic evolution and insights into agronomic trait innovations of Sesamum species.</title>
        <authorList>
            <person name="Miao H."/>
            <person name="Wang L."/>
            <person name="Qu L."/>
            <person name="Liu H."/>
            <person name="Sun Y."/>
            <person name="Le M."/>
            <person name="Wang Q."/>
            <person name="Wei S."/>
            <person name="Zheng Y."/>
            <person name="Lin W."/>
            <person name="Duan Y."/>
            <person name="Cao H."/>
            <person name="Xiong S."/>
            <person name="Wang X."/>
            <person name="Wei L."/>
            <person name="Li C."/>
            <person name="Ma Q."/>
            <person name="Ju M."/>
            <person name="Zhao R."/>
            <person name="Li G."/>
            <person name="Mu C."/>
            <person name="Tian Q."/>
            <person name="Mei H."/>
            <person name="Zhang T."/>
            <person name="Gao T."/>
            <person name="Zhang H."/>
        </authorList>
    </citation>
    <scope>NUCLEOTIDE SEQUENCE</scope>
    <source>
        <strain evidence="1">G02</strain>
    </source>
</reference>
<reference evidence="1" key="1">
    <citation type="submission" date="2020-06" db="EMBL/GenBank/DDBJ databases">
        <authorList>
            <person name="Li T."/>
            <person name="Hu X."/>
            <person name="Zhang T."/>
            <person name="Song X."/>
            <person name="Zhang H."/>
            <person name="Dai N."/>
            <person name="Sheng W."/>
            <person name="Hou X."/>
            <person name="Wei L."/>
        </authorList>
    </citation>
    <scope>NUCLEOTIDE SEQUENCE</scope>
    <source>
        <strain evidence="1">G02</strain>
        <tissue evidence="1">Leaf</tissue>
    </source>
</reference>
<organism evidence="1">
    <name type="scientific">Sesamum radiatum</name>
    <name type="common">Black benniseed</name>
    <dbReference type="NCBI Taxonomy" id="300843"/>
    <lineage>
        <taxon>Eukaryota</taxon>
        <taxon>Viridiplantae</taxon>
        <taxon>Streptophyta</taxon>
        <taxon>Embryophyta</taxon>
        <taxon>Tracheophyta</taxon>
        <taxon>Spermatophyta</taxon>
        <taxon>Magnoliopsida</taxon>
        <taxon>eudicotyledons</taxon>
        <taxon>Gunneridae</taxon>
        <taxon>Pentapetalae</taxon>
        <taxon>asterids</taxon>
        <taxon>lamiids</taxon>
        <taxon>Lamiales</taxon>
        <taxon>Pedaliaceae</taxon>
        <taxon>Sesamum</taxon>
    </lineage>
</organism>
<accession>A0AAW2UA48</accession>
<sequence>MATGQFVSFLHSLVPNGNYLYHSTMEGLEKELERFKRSFHLTEAEDKGVVIVDGQWNNDTDSHALCLVGRVLTSKTYKFDALSTSIKSMIDPVRGMNCQQLLERHFLLRFYHTLDRECS</sequence>
<comment type="caution">
    <text evidence="1">The sequence shown here is derived from an EMBL/GenBank/DDBJ whole genome shotgun (WGS) entry which is preliminary data.</text>
</comment>
<gene>
    <name evidence="1" type="ORF">Sradi_1575100</name>
</gene>